<proteinExistence type="predicted"/>
<organism evidence="2 3">
    <name type="scientific">Christiangramia gaetbulicola</name>
    <dbReference type="NCBI Taxonomy" id="703340"/>
    <lineage>
        <taxon>Bacteria</taxon>
        <taxon>Pseudomonadati</taxon>
        <taxon>Bacteroidota</taxon>
        <taxon>Flavobacteriia</taxon>
        <taxon>Flavobacteriales</taxon>
        <taxon>Flavobacteriaceae</taxon>
        <taxon>Christiangramia</taxon>
    </lineage>
</organism>
<evidence type="ECO:0000313" key="3">
    <source>
        <dbReference type="Proteomes" id="UP000244174"/>
    </source>
</evidence>
<comment type="caution">
    <text evidence="2">The sequence shown here is derived from an EMBL/GenBank/DDBJ whole genome shotgun (WGS) entry which is preliminary data.</text>
</comment>
<feature type="transmembrane region" description="Helical" evidence="1">
    <location>
        <begin position="191"/>
        <end position="218"/>
    </location>
</feature>
<dbReference type="EMBL" id="QBKQ01000003">
    <property type="protein sequence ID" value="PTX42632.1"/>
    <property type="molecule type" value="Genomic_DNA"/>
</dbReference>
<keyword evidence="1" id="KW-0472">Membrane</keyword>
<dbReference type="AlphaFoldDB" id="A0A2T6AFQ5"/>
<protein>
    <submittedName>
        <fullName evidence="2">Uncharacterized protein</fullName>
    </submittedName>
</protein>
<feature type="transmembrane region" description="Helical" evidence="1">
    <location>
        <begin position="230"/>
        <end position="248"/>
    </location>
</feature>
<reference evidence="2 3" key="1">
    <citation type="submission" date="2018-04" db="EMBL/GenBank/DDBJ databases">
        <title>Genomic Encyclopedia of Archaeal and Bacterial Type Strains, Phase II (KMG-II): from individual species to whole genera.</title>
        <authorList>
            <person name="Goeker M."/>
        </authorList>
    </citation>
    <scope>NUCLEOTIDE SEQUENCE [LARGE SCALE GENOMIC DNA]</scope>
    <source>
        <strain evidence="2 3">DSM 23082</strain>
    </source>
</reference>
<feature type="transmembrane region" description="Helical" evidence="1">
    <location>
        <begin position="371"/>
        <end position="387"/>
    </location>
</feature>
<keyword evidence="1" id="KW-1133">Transmembrane helix</keyword>
<feature type="transmembrane region" description="Helical" evidence="1">
    <location>
        <begin position="152"/>
        <end position="179"/>
    </location>
</feature>
<evidence type="ECO:0000256" key="1">
    <source>
        <dbReference type="SAM" id="Phobius"/>
    </source>
</evidence>
<gene>
    <name evidence="2" type="ORF">C8P64_3062</name>
</gene>
<keyword evidence="3" id="KW-1185">Reference proteome</keyword>
<evidence type="ECO:0000313" key="2">
    <source>
        <dbReference type="EMBL" id="PTX42632.1"/>
    </source>
</evidence>
<feature type="transmembrane region" description="Helical" evidence="1">
    <location>
        <begin position="6"/>
        <end position="24"/>
    </location>
</feature>
<keyword evidence="1" id="KW-0812">Transmembrane</keyword>
<dbReference type="Proteomes" id="UP000244174">
    <property type="component" value="Unassembled WGS sequence"/>
</dbReference>
<sequence>MELNTLYILNVLECIFLIPFLYELNQVMLKWFKKKYSIISEKRLNILFFYHLLFGLVYYLYALSNPSDSKRYFRVPSESNKAWIDFFGTETTFIDFISYPFINFMGFSYEMMMLLFTWIGYWGFVFGFLFFKENITEKVKVFKKVDLLTLILFFPNMHFWSASLGKGALIFFGLMLFAFSITKPANRKSGLIISSILIFAIRPHMFLLLCIASLYGLYFGKNLISKRYKIIGGAAILAGLLLLQNKILGVVNLNDSNNLIADFLAFTSQRSQDLSGATSGVNMAGYSLPEKIFTFWFRPLFLDAPGILGVLVSIENFIYLLLFAKIFRFNFFKFWKNAPSHVKSSLMVFILTSFAMTFVMSNLGIMIRQKTMIMYFMFFVIYYFLAYEKSNDMKLRLEKLNMAASNKSLIKI</sequence>
<feature type="transmembrane region" description="Helical" evidence="1">
    <location>
        <begin position="111"/>
        <end position="131"/>
    </location>
</feature>
<name>A0A2T6AFQ5_9FLAO</name>
<dbReference type="OrthoDB" id="975915at2"/>
<feature type="transmembrane region" description="Helical" evidence="1">
    <location>
        <begin position="345"/>
        <end position="365"/>
    </location>
</feature>
<feature type="transmembrane region" description="Helical" evidence="1">
    <location>
        <begin position="304"/>
        <end position="324"/>
    </location>
</feature>
<feature type="transmembrane region" description="Helical" evidence="1">
    <location>
        <begin position="44"/>
        <end position="61"/>
    </location>
</feature>
<accession>A0A2T6AFQ5</accession>
<dbReference type="RefSeq" id="WP_108172911.1">
    <property type="nucleotide sequence ID" value="NZ_QBKQ01000003.1"/>
</dbReference>